<feature type="transmembrane region" description="Helical" evidence="16">
    <location>
        <begin position="27"/>
        <end position="44"/>
    </location>
</feature>
<comment type="catalytic activity">
    <reaction evidence="1">
        <text>a CDP-1,2-diacyl-sn-glycerol + L-serine = a 1,2-diacyl-sn-glycero-3-phospho-L-serine + CMP + H(+)</text>
        <dbReference type="Rhea" id="RHEA:16913"/>
        <dbReference type="ChEBI" id="CHEBI:15378"/>
        <dbReference type="ChEBI" id="CHEBI:33384"/>
        <dbReference type="ChEBI" id="CHEBI:57262"/>
        <dbReference type="ChEBI" id="CHEBI:58332"/>
        <dbReference type="ChEBI" id="CHEBI:60377"/>
        <dbReference type="EC" id="2.7.8.8"/>
    </reaction>
</comment>
<evidence type="ECO:0000256" key="5">
    <source>
        <dbReference type="ARBA" id="ARBA00017171"/>
    </source>
</evidence>
<evidence type="ECO:0000313" key="18">
    <source>
        <dbReference type="Proteomes" id="UP000033358"/>
    </source>
</evidence>
<accession>A0A0F5MRU6</accession>
<evidence type="ECO:0000256" key="8">
    <source>
        <dbReference type="ARBA" id="ARBA00022692"/>
    </source>
</evidence>
<keyword evidence="13" id="KW-1208">Phospholipid metabolism</keyword>
<evidence type="ECO:0000256" key="7">
    <source>
        <dbReference type="ARBA" id="ARBA00022679"/>
    </source>
</evidence>
<evidence type="ECO:0000256" key="16">
    <source>
        <dbReference type="SAM" id="Phobius"/>
    </source>
</evidence>
<dbReference type="AlphaFoldDB" id="A0A0F5MRU6"/>
<dbReference type="PANTHER" id="PTHR14269">
    <property type="entry name" value="CDP-DIACYLGLYCEROL--GLYCEROL-3-PHOSPHATE 3-PHOSPHATIDYLTRANSFERASE-RELATED"/>
    <property type="match status" value="1"/>
</dbReference>
<evidence type="ECO:0000256" key="2">
    <source>
        <dbReference type="ARBA" id="ARBA00004127"/>
    </source>
</evidence>
<evidence type="ECO:0000256" key="3">
    <source>
        <dbReference type="ARBA" id="ARBA00010441"/>
    </source>
</evidence>
<evidence type="ECO:0000256" key="4">
    <source>
        <dbReference type="ARBA" id="ARBA00013174"/>
    </source>
</evidence>
<keyword evidence="11 16" id="KW-0472">Membrane</keyword>
<name>A0A0F5MRU6_9RICK</name>
<proteinExistence type="inferred from homology"/>
<evidence type="ECO:0000313" key="17">
    <source>
        <dbReference type="EMBL" id="KKB96772.1"/>
    </source>
</evidence>
<dbReference type="EMBL" id="JYHA01000026">
    <property type="protein sequence ID" value="KKB96772.1"/>
    <property type="molecule type" value="Genomic_DNA"/>
</dbReference>
<feature type="transmembrane region" description="Helical" evidence="16">
    <location>
        <begin position="182"/>
        <end position="200"/>
    </location>
</feature>
<keyword evidence="9 16" id="KW-1133">Transmembrane helix</keyword>
<dbReference type="PATRIC" id="fig|1607817.3.peg.153"/>
<dbReference type="PANTHER" id="PTHR14269:SF61">
    <property type="entry name" value="CDP-DIACYLGLYCEROL--SERINE O-PHOSPHATIDYLTRANSFERASE"/>
    <property type="match status" value="1"/>
</dbReference>
<dbReference type="InterPro" id="IPR050324">
    <property type="entry name" value="CDP-alcohol_PTase-I"/>
</dbReference>
<evidence type="ECO:0000256" key="1">
    <source>
        <dbReference type="ARBA" id="ARBA00000287"/>
    </source>
</evidence>
<comment type="subcellular location">
    <subcellularLocation>
        <location evidence="2">Endomembrane system</location>
        <topology evidence="2">Multi-pass membrane protein</topology>
    </subcellularLocation>
</comment>
<dbReference type="PROSITE" id="PS00379">
    <property type="entry name" value="CDP_ALCOHOL_P_TRANSF"/>
    <property type="match status" value="1"/>
</dbReference>
<dbReference type="Pfam" id="PF01066">
    <property type="entry name" value="CDP-OH_P_transf"/>
    <property type="match status" value="1"/>
</dbReference>
<dbReference type="InterPro" id="IPR004533">
    <property type="entry name" value="CDP-diaglyc--ser_O-PTrfase"/>
</dbReference>
<keyword evidence="10" id="KW-0443">Lipid metabolism</keyword>
<protein>
    <recommendedName>
        <fullName evidence="5">CDP-diacylglycerol--serine O-phosphatidyltransferase</fullName>
        <ecNumber evidence="4">2.7.8.8</ecNumber>
    </recommendedName>
    <alternativeName>
        <fullName evidence="14">Phosphatidylserine synthase</fullName>
    </alternativeName>
</protein>
<gene>
    <name evidence="17" type="ORF">SZ25_00152</name>
</gene>
<dbReference type="Gene3D" id="1.20.120.1760">
    <property type="match status" value="1"/>
</dbReference>
<reference evidence="17 18" key="1">
    <citation type="submission" date="2015-02" db="EMBL/GenBank/DDBJ databases">
        <title>Single cell genomics of a rare environmental alphaproteobacterium provides unique insights into Rickettsiaceae evolution.</title>
        <authorList>
            <person name="Martijn J."/>
            <person name="Schulz F."/>
            <person name="Zaremba-Niedzwiedzka K."/>
            <person name="Viklund J."/>
            <person name="Stepanauskas R."/>
            <person name="Andersson S.G.E."/>
            <person name="Horn M."/>
            <person name="Guy L."/>
            <person name="Ettema T.J.G."/>
        </authorList>
    </citation>
    <scope>NUCLEOTIDE SEQUENCE [LARGE SCALE GENOMIC DNA]</scope>
    <source>
        <strain evidence="17 18">SCGC AAA041-L04</strain>
    </source>
</reference>
<evidence type="ECO:0000256" key="6">
    <source>
        <dbReference type="ARBA" id="ARBA00022516"/>
    </source>
</evidence>
<dbReference type="InterPro" id="IPR048254">
    <property type="entry name" value="CDP_ALCOHOL_P_TRANSF_CS"/>
</dbReference>
<evidence type="ECO:0000256" key="13">
    <source>
        <dbReference type="ARBA" id="ARBA00023264"/>
    </source>
</evidence>
<feature type="transmembrane region" description="Helical" evidence="16">
    <location>
        <begin position="235"/>
        <end position="254"/>
    </location>
</feature>
<dbReference type="GO" id="GO:0016020">
    <property type="term" value="C:membrane"/>
    <property type="evidence" value="ECO:0007669"/>
    <property type="project" value="InterPro"/>
</dbReference>
<sequence>MTEVKLELIDGNKETNKRFKILPIRSLFPNIITLVALCAGMSSIKSALSSNWQEAVTFIIIAAFLDGMDGRLARYLKATSDFGAQLDSLADFVNFGVAPALILYLWKLQYMTTSSIGWAIALFFSACMSLRLARFNTGLTEEDTPIWADQFFVGIPAPIAACLSLLPMMIQLQFSYDIGSEYIAVYSVIVALFMVSRIPTFSIKKLTIRREYIYFAMIFSVLLVTSLLIKPWITVIFLSILYLFSIPMSIIHYYKFKNSDNK</sequence>
<feature type="transmembrane region" description="Helical" evidence="16">
    <location>
        <begin position="212"/>
        <end position="229"/>
    </location>
</feature>
<keyword evidence="8 16" id="KW-0812">Transmembrane</keyword>
<evidence type="ECO:0000256" key="11">
    <source>
        <dbReference type="ARBA" id="ARBA00023136"/>
    </source>
</evidence>
<dbReference type="GO" id="GO:0012505">
    <property type="term" value="C:endomembrane system"/>
    <property type="evidence" value="ECO:0007669"/>
    <property type="project" value="UniProtKB-SubCell"/>
</dbReference>
<keyword evidence="18" id="KW-1185">Reference proteome</keyword>
<evidence type="ECO:0000256" key="15">
    <source>
        <dbReference type="RuleBase" id="RU003750"/>
    </source>
</evidence>
<dbReference type="GO" id="GO:0008654">
    <property type="term" value="P:phospholipid biosynthetic process"/>
    <property type="evidence" value="ECO:0007669"/>
    <property type="project" value="UniProtKB-KW"/>
</dbReference>
<organism evidence="17 18">
    <name type="scientific">Candidatus Arcanibacter lacustris</name>
    <dbReference type="NCBI Taxonomy" id="1607817"/>
    <lineage>
        <taxon>Bacteria</taxon>
        <taxon>Pseudomonadati</taxon>
        <taxon>Pseudomonadota</taxon>
        <taxon>Alphaproteobacteria</taxon>
        <taxon>Rickettsiales</taxon>
        <taxon>Candidatus Arcanibacter</taxon>
    </lineage>
</organism>
<dbReference type="GO" id="GO:0003882">
    <property type="term" value="F:CDP-diacylglycerol-serine O-phosphatidyltransferase activity"/>
    <property type="evidence" value="ECO:0007669"/>
    <property type="project" value="UniProtKB-EC"/>
</dbReference>
<comment type="caution">
    <text evidence="17">The sequence shown here is derived from an EMBL/GenBank/DDBJ whole genome shotgun (WGS) entry which is preliminary data.</text>
</comment>
<feature type="transmembrane region" description="Helical" evidence="16">
    <location>
        <begin position="112"/>
        <end position="130"/>
    </location>
</feature>
<evidence type="ECO:0000256" key="10">
    <source>
        <dbReference type="ARBA" id="ARBA00023098"/>
    </source>
</evidence>
<keyword evidence="7 15" id="KW-0808">Transferase</keyword>
<dbReference type="EC" id="2.7.8.8" evidence="4"/>
<evidence type="ECO:0000256" key="12">
    <source>
        <dbReference type="ARBA" id="ARBA00023209"/>
    </source>
</evidence>
<feature type="transmembrane region" description="Helical" evidence="16">
    <location>
        <begin position="151"/>
        <end position="170"/>
    </location>
</feature>
<dbReference type="InterPro" id="IPR000462">
    <property type="entry name" value="CDP-OH_P_trans"/>
</dbReference>
<dbReference type="Proteomes" id="UP000033358">
    <property type="component" value="Unassembled WGS sequence"/>
</dbReference>
<dbReference type="NCBIfam" id="TIGR00473">
    <property type="entry name" value="pssA"/>
    <property type="match status" value="1"/>
</dbReference>
<evidence type="ECO:0000256" key="9">
    <source>
        <dbReference type="ARBA" id="ARBA00022989"/>
    </source>
</evidence>
<evidence type="ECO:0000256" key="14">
    <source>
        <dbReference type="ARBA" id="ARBA00032361"/>
    </source>
</evidence>
<dbReference type="InterPro" id="IPR043130">
    <property type="entry name" value="CDP-OH_PTrfase_TM_dom"/>
</dbReference>
<comment type="similarity">
    <text evidence="3 15">Belongs to the CDP-alcohol phosphatidyltransferase class-I family.</text>
</comment>
<keyword evidence="12" id="KW-0594">Phospholipid biosynthesis</keyword>
<keyword evidence="6" id="KW-0444">Lipid biosynthesis</keyword>